<reference evidence="1 2" key="1">
    <citation type="submission" date="2019-09" db="EMBL/GenBank/DDBJ databases">
        <title>Bird 10,000 Genomes (B10K) Project - Family phase.</title>
        <authorList>
            <person name="Zhang G."/>
        </authorList>
    </citation>
    <scope>NUCLEOTIDE SEQUENCE [LARGE SCALE GENOMIC DNA]</scope>
    <source>
        <strain evidence="1">B10K-DU-001-57</strain>
        <tissue evidence="1">Muscle</tissue>
    </source>
</reference>
<organism evidence="1 2">
    <name type="scientific">Anseranas semipalmata</name>
    <name type="common">Magpie goose</name>
    <name type="synonym">Anas semipalmata</name>
    <dbReference type="NCBI Taxonomy" id="8851"/>
    <lineage>
        <taxon>Eukaryota</taxon>
        <taxon>Metazoa</taxon>
        <taxon>Chordata</taxon>
        <taxon>Craniata</taxon>
        <taxon>Vertebrata</taxon>
        <taxon>Euteleostomi</taxon>
        <taxon>Archelosauria</taxon>
        <taxon>Archosauria</taxon>
        <taxon>Dinosauria</taxon>
        <taxon>Saurischia</taxon>
        <taxon>Theropoda</taxon>
        <taxon>Coelurosauria</taxon>
        <taxon>Aves</taxon>
        <taxon>Neognathae</taxon>
        <taxon>Galloanserae</taxon>
        <taxon>Anseriformes</taxon>
        <taxon>Anseranatidae</taxon>
        <taxon>Anseranas</taxon>
    </lineage>
</organism>
<sequence>MEGDIFTPSTTWPQSCAVAEVKFFRYMARHAWFDSFHLKCLQFSAVVMHLLTAIPLESWRRRYFLLQLDDILQYLCCCMEEKHLDHFLCGNEMVPNEIVLPQAFRMASPPNLFQHLKQDPYAYVEALQKLEVLRDPFMRLLLYGH</sequence>
<dbReference type="GO" id="GO:0016020">
    <property type="term" value="C:membrane"/>
    <property type="evidence" value="ECO:0007669"/>
    <property type="project" value="TreeGrafter"/>
</dbReference>
<dbReference type="Proteomes" id="UP000567872">
    <property type="component" value="Unassembled WGS sequence"/>
</dbReference>
<dbReference type="EMBL" id="VXAA01002186">
    <property type="protein sequence ID" value="NXI64950.1"/>
    <property type="molecule type" value="Genomic_DNA"/>
</dbReference>
<comment type="caution">
    <text evidence="1">The sequence shown here is derived from an EMBL/GenBank/DDBJ whole genome shotgun (WGS) entry which is preliminary data.</text>
</comment>
<evidence type="ECO:0000313" key="2">
    <source>
        <dbReference type="Proteomes" id="UP000567872"/>
    </source>
</evidence>
<feature type="non-terminal residue" evidence="1">
    <location>
        <position position="145"/>
    </location>
</feature>
<evidence type="ECO:0000313" key="1">
    <source>
        <dbReference type="EMBL" id="NXI64950.1"/>
    </source>
</evidence>
<keyword evidence="2" id="KW-1185">Reference proteome</keyword>
<dbReference type="PANTHER" id="PTHR10656">
    <property type="entry name" value="CELL FATE DETERMINING PROTEIN MAB21-RELATED"/>
    <property type="match status" value="1"/>
</dbReference>
<accession>A0A7K9UX21</accession>
<dbReference type="OrthoDB" id="9120156at2759"/>
<gene>
    <name evidence="1" type="primary">Itpripl1_0</name>
    <name evidence="1" type="ORF">ANSSEM_R15606</name>
</gene>
<proteinExistence type="predicted"/>
<dbReference type="PANTHER" id="PTHR10656:SF40">
    <property type="entry name" value="INOSITOL 1,4,5-TRISPHOSPHATE RECEPTOR-INTERACTING PROTEIN-LIKE 1"/>
    <property type="match status" value="1"/>
</dbReference>
<protein>
    <submittedName>
        <fullName evidence="1">IPIL1 protein</fullName>
    </submittedName>
</protein>
<dbReference type="AlphaFoldDB" id="A0A7K9UX21"/>
<feature type="non-terminal residue" evidence="1">
    <location>
        <position position="1"/>
    </location>
</feature>
<name>A0A7K9UX21_ANSSE</name>